<organism evidence="2 3">
    <name type="scientific">Candidatus Hakubella thermalkaliphila</name>
    <dbReference type="NCBI Taxonomy" id="2754717"/>
    <lineage>
        <taxon>Bacteria</taxon>
        <taxon>Bacillati</taxon>
        <taxon>Actinomycetota</taxon>
        <taxon>Actinomycetota incertae sedis</taxon>
        <taxon>Candidatus Hakubellales</taxon>
        <taxon>Candidatus Hakubellaceae</taxon>
        <taxon>Candidatus Hakubella</taxon>
    </lineage>
</organism>
<keyword evidence="1" id="KW-0812">Transmembrane</keyword>
<feature type="non-terminal residue" evidence="2">
    <location>
        <position position="1"/>
    </location>
</feature>
<protein>
    <submittedName>
        <fullName evidence="2">Uncharacterized protein</fullName>
    </submittedName>
</protein>
<evidence type="ECO:0000313" key="2">
    <source>
        <dbReference type="EMBL" id="GFP20406.1"/>
    </source>
</evidence>
<keyword evidence="1" id="KW-0472">Membrane</keyword>
<keyword evidence="1" id="KW-1133">Transmembrane helix</keyword>
<gene>
    <name evidence="2" type="ORF">HKBW3S03_01908</name>
</gene>
<reference evidence="2 3" key="1">
    <citation type="journal article" date="2020" name="Front. Microbiol.">
        <title>Single-cell genomics of novel Actinobacteria with the Wood-Ljungdahl pathway discovered in a serpentinizing system.</title>
        <authorList>
            <person name="Merino N."/>
            <person name="Kawai M."/>
            <person name="Boyd E.S."/>
            <person name="Colman D.R."/>
            <person name="McGlynn S.E."/>
            <person name="Nealson K.H."/>
            <person name="Kurokawa K."/>
            <person name="Hongoh Y."/>
        </authorList>
    </citation>
    <scope>NUCLEOTIDE SEQUENCE [LARGE SCALE GENOMIC DNA]</scope>
    <source>
        <strain evidence="2 3">S03</strain>
    </source>
</reference>
<feature type="transmembrane region" description="Helical" evidence="1">
    <location>
        <begin position="20"/>
        <end position="41"/>
    </location>
</feature>
<dbReference type="RefSeq" id="WP_219853583.1">
    <property type="nucleotide sequence ID" value="NZ_BLRU01000411.1"/>
</dbReference>
<evidence type="ECO:0000313" key="3">
    <source>
        <dbReference type="Proteomes" id="UP000574717"/>
    </source>
</evidence>
<dbReference type="AlphaFoldDB" id="A0A6V8NPL7"/>
<feature type="transmembrane region" description="Helical" evidence="1">
    <location>
        <begin position="79"/>
        <end position="103"/>
    </location>
</feature>
<dbReference type="EMBL" id="BLRU01000411">
    <property type="protein sequence ID" value="GFP20406.1"/>
    <property type="molecule type" value="Genomic_DNA"/>
</dbReference>
<proteinExistence type="predicted"/>
<name>A0A6V8NPL7_9ACTN</name>
<feature type="transmembrane region" description="Helical" evidence="1">
    <location>
        <begin position="53"/>
        <end position="73"/>
    </location>
</feature>
<dbReference type="Proteomes" id="UP000574717">
    <property type="component" value="Unassembled WGS sequence"/>
</dbReference>
<comment type="caution">
    <text evidence="2">The sequence shown here is derived from an EMBL/GenBank/DDBJ whole genome shotgun (WGS) entry which is preliminary data.</text>
</comment>
<accession>A0A6V8NPL7</accession>
<evidence type="ECO:0000256" key="1">
    <source>
        <dbReference type="SAM" id="Phobius"/>
    </source>
</evidence>
<sequence length="123" mass="13241">AVASLGAAFFLVSRGGGATGAIAAMFLGAALTFVFAIFRISQKLSIMVADGKILIMSLVCLPLLLGGLVNMSLYERLALLALSLLLFWFFTKYLGILNLIQVLSRATNMLKSRVIGWRTQEIG</sequence>